<accession>A0A7C9B7V5</accession>
<sequence>MAQILILQKSKGRIFLPLLFFLGMSLSGRGQVNLSGKPGLLYVPTADSTAEGTLRFGVNYNPIDYALSTTGRNAEAIAYVNLTILPRLDVNISVLKAISRPEFPVIKDVGDRQLDFRYLLLKERRLRPAVAVVMSSPFTVDAAMLTQVVVATKTFNLRGDWQALITVGLGSPYFVYRDAKVTANAHAFSSFKWQKKSEYIHDNHYLVGPFGGIRLDYRQRAGLLLESDSKHVNVGLYTRLFQRWNLQAGLINFDQVTVGTAYSFALLKPSRRLKKIYGEKR</sequence>
<dbReference type="AlphaFoldDB" id="A0A7C9B7V5"/>
<comment type="caution">
    <text evidence="1">The sequence shown here is derived from an EMBL/GenBank/DDBJ whole genome shotgun (WGS) entry which is preliminary data.</text>
</comment>
<proteinExistence type="predicted"/>
<keyword evidence="2" id="KW-1185">Reference proteome</keyword>
<reference evidence="1 2" key="1">
    <citation type="submission" date="2019-10" db="EMBL/GenBank/DDBJ databases">
        <title>Draft Genome Sequence of Cytophagaceae sp. SJW1-29.</title>
        <authorList>
            <person name="Choi A."/>
        </authorList>
    </citation>
    <scope>NUCLEOTIDE SEQUENCE [LARGE SCALE GENOMIC DNA]</scope>
    <source>
        <strain evidence="1 2">SJW1-29</strain>
    </source>
</reference>
<dbReference type="Pfam" id="PF06082">
    <property type="entry name" value="YjbH"/>
    <property type="match status" value="1"/>
</dbReference>
<name>A0A7C9B7V5_9BACT</name>
<protein>
    <recommendedName>
        <fullName evidence="3">YjbH domain-containing protein</fullName>
    </recommendedName>
</protein>
<organism evidence="1 2">
    <name type="scientific">Salmonirosea aquatica</name>
    <dbReference type="NCBI Taxonomy" id="2654236"/>
    <lineage>
        <taxon>Bacteria</taxon>
        <taxon>Pseudomonadati</taxon>
        <taxon>Bacteroidota</taxon>
        <taxon>Cytophagia</taxon>
        <taxon>Cytophagales</taxon>
        <taxon>Spirosomataceae</taxon>
        <taxon>Salmonirosea</taxon>
    </lineage>
</organism>
<evidence type="ECO:0000313" key="1">
    <source>
        <dbReference type="EMBL" id="MPR32142.1"/>
    </source>
</evidence>
<dbReference type="EMBL" id="WHLY01000002">
    <property type="protein sequence ID" value="MPR32142.1"/>
    <property type="molecule type" value="Genomic_DNA"/>
</dbReference>
<dbReference type="Proteomes" id="UP000479293">
    <property type="component" value="Unassembled WGS sequence"/>
</dbReference>
<dbReference type="InterPro" id="IPR010344">
    <property type="entry name" value="YbjH"/>
</dbReference>
<gene>
    <name evidence="1" type="ORF">GBK04_01965</name>
</gene>
<evidence type="ECO:0008006" key="3">
    <source>
        <dbReference type="Google" id="ProtNLM"/>
    </source>
</evidence>
<evidence type="ECO:0000313" key="2">
    <source>
        <dbReference type="Proteomes" id="UP000479293"/>
    </source>
</evidence>
<dbReference type="RefSeq" id="WP_152756388.1">
    <property type="nucleotide sequence ID" value="NZ_WHLY01000002.1"/>
</dbReference>